<dbReference type="Gene3D" id="3.40.50.300">
    <property type="entry name" value="P-loop containing nucleotide triphosphate hydrolases"/>
    <property type="match status" value="1"/>
</dbReference>
<evidence type="ECO:0000256" key="9">
    <source>
        <dbReference type="ARBA" id="ARBA00029962"/>
    </source>
</evidence>
<dbReference type="PANTHER" id="PTHR10344:SF4">
    <property type="entry name" value="UMP-CMP KINASE 2, MITOCHONDRIAL"/>
    <property type="match status" value="1"/>
</dbReference>
<comment type="caution">
    <text evidence="14">The sequence shown here is derived from an EMBL/GenBank/DDBJ whole genome shotgun (WGS) entry which is preliminary data.</text>
</comment>
<evidence type="ECO:0000256" key="7">
    <source>
        <dbReference type="ARBA" id="ARBA00022777"/>
    </source>
</evidence>
<comment type="function">
    <text evidence="11 12">Phosphorylation of dTMP to form dTDP in both de novo and salvage pathways of dTTP synthesis.</text>
</comment>
<dbReference type="EMBL" id="NQYH01000002">
    <property type="protein sequence ID" value="RIY41817.1"/>
    <property type="molecule type" value="Genomic_DNA"/>
</dbReference>
<dbReference type="CDD" id="cd01672">
    <property type="entry name" value="TMPK"/>
    <property type="match status" value="1"/>
</dbReference>
<evidence type="ECO:0000256" key="4">
    <source>
        <dbReference type="ARBA" id="ARBA00022679"/>
    </source>
</evidence>
<dbReference type="OrthoDB" id="9774907at2"/>
<keyword evidence="8 12" id="KW-0067">ATP-binding</keyword>
<keyword evidence="7 12" id="KW-0418">Kinase</keyword>
<evidence type="ECO:0000256" key="10">
    <source>
        <dbReference type="ARBA" id="ARBA00048743"/>
    </source>
</evidence>
<dbReference type="EC" id="2.7.4.9" evidence="2 12"/>
<name>A0A3A1Z0F0_9BURK</name>
<reference evidence="14 15" key="1">
    <citation type="submission" date="2017-08" db="EMBL/GenBank/DDBJ databases">
        <title>Pusillimonas indicus sp. nov., a member of the family Alcaligenaceae isolated from surface seawater.</title>
        <authorList>
            <person name="Li J."/>
        </authorList>
    </citation>
    <scope>NUCLEOTIDE SEQUENCE [LARGE SCALE GENOMIC DNA]</scope>
    <source>
        <strain evidence="14 15">L52-1-41</strain>
    </source>
</reference>
<dbReference type="PANTHER" id="PTHR10344">
    <property type="entry name" value="THYMIDYLATE KINASE"/>
    <property type="match status" value="1"/>
</dbReference>
<dbReference type="GO" id="GO:0005829">
    <property type="term" value="C:cytosol"/>
    <property type="evidence" value="ECO:0007669"/>
    <property type="project" value="TreeGrafter"/>
</dbReference>
<accession>A0A3A1Z0F0</accession>
<evidence type="ECO:0000256" key="3">
    <source>
        <dbReference type="ARBA" id="ARBA00017144"/>
    </source>
</evidence>
<dbReference type="RefSeq" id="WP_119515679.1">
    <property type="nucleotide sequence ID" value="NZ_NQYH01000002.1"/>
</dbReference>
<evidence type="ECO:0000313" key="14">
    <source>
        <dbReference type="EMBL" id="RIY41817.1"/>
    </source>
</evidence>
<dbReference type="GO" id="GO:0006233">
    <property type="term" value="P:dTDP biosynthetic process"/>
    <property type="evidence" value="ECO:0007669"/>
    <property type="project" value="InterPro"/>
</dbReference>
<comment type="catalytic activity">
    <reaction evidence="10 12">
        <text>dTMP + ATP = dTDP + ADP</text>
        <dbReference type="Rhea" id="RHEA:13517"/>
        <dbReference type="ChEBI" id="CHEBI:30616"/>
        <dbReference type="ChEBI" id="CHEBI:58369"/>
        <dbReference type="ChEBI" id="CHEBI:63528"/>
        <dbReference type="ChEBI" id="CHEBI:456216"/>
        <dbReference type="EC" id="2.7.4.9"/>
    </reaction>
</comment>
<dbReference type="Proteomes" id="UP000266206">
    <property type="component" value="Unassembled WGS sequence"/>
</dbReference>
<protein>
    <recommendedName>
        <fullName evidence="3 12">Thymidylate kinase</fullName>
        <ecNumber evidence="2 12">2.7.4.9</ecNumber>
    </recommendedName>
    <alternativeName>
        <fullName evidence="9 12">dTMP kinase</fullName>
    </alternativeName>
</protein>
<keyword evidence="6 12" id="KW-0547">Nucleotide-binding</keyword>
<dbReference type="Pfam" id="PF02223">
    <property type="entry name" value="Thymidylate_kin"/>
    <property type="match status" value="1"/>
</dbReference>
<dbReference type="GO" id="GO:0006227">
    <property type="term" value="P:dUDP biosynthetic process"/>
    <property type="evidence" value="ECO:0007669"/>
    <property type="project" value="TreeGrafter"/>
</dbReference>
<keyword evidence="4 12" id="KW-0808">Transferase</keyword>
<evidence type="ECO:0000256" key="8">
    <source>
        <dbReference type="ARBA" id="ARBA00022840"/>
    </source>
</evidence>
<dbReference type="GO" id="GO:0004798">
    <property type="term" value="F:dTMP kinase activity"/>
    <property type="evidence" value="ECO:0007669"/>
    <property type="project" value="UniProtKB-UniRule"/>
</dbReference>
<sequence length="211" mass="23958">MAHKTGMFLTLEGLDGAGKSTHVPWLVQELARRDINVLNTREPGGTQLGEQLRQILLNQPMTLKAETLLMFAARAEHVETVIKPALAQGQWVLCDRFTDATFAYQGGGRQLGGEAVNALEEWVHPDLQPDCTWFFDVPLSVARERLARSRDLDRFEKEGEDFFERTRAAYHERARQFPARIRVVDSARAIADIQTELAEQVDELLTRWRSG</sequence>
<feature type="binding site" evidence="12">
    <location>
        <begin position="13"/>
        <end position="20"/>
    </location>
    <ligand>
        <name>ATP</name>
        <dbReference type="ChEBI" id="CHEBI:30616"/>
    </ligand>
</feature>
<organism evidence="14 15">
    <name type="scientific">Neopusillimonas maritima</name>
    <dbReference type="NCBI Taxonomy" id="2026239"/>
    <lineage>
        <taxon>Bacteria</taxon>
        <taxon>Pseudomonadati</taxon>
        <taxon>Pseudomonadota</taxon>
        <taxon>Betaproteobacteria</taxon>
        <taxon>Burkholderiales</taxon>
        <taxon>Alcaligenaceae</taxon>
        <taxon>Neopusillimonas</taxon>
    </lineage>
</organism>
<evidence type="ECO:0000256" key="6">
    <source>
        <dbReference type="ARBA" id="ARBA00022741"/>
    </source>
</evidence>
<dbReference type="SUPFAM" id="SSF52540">
    <property type="entry name" value="P-loop containing nucleoside triphosphate hydrolases"/>
    <property type="match status" value="1"/>
</dbReference>
<evidence type="ECO:0000259" key="13">
    <source>
        <dbReference type="Pfam" id="PF02223"/>
    </source>
</evidence>
<evidence type="ECO:0000256" key="2">
    <source>
        <dbReference type="ARBA" id="ARBA00012980"/>
    </source>
</evidence>
<dbReference type="FunFam" id="3.40.50.300:FF:000225">
    <property type="entry name" value="Thymidylate kinase"/>
    <property type="match status" value="1"/>
</dbReference>
<keyword evidence="5 12" id="KW-0545">Nucleotide biosynthesis</keyword>
<comment type="similarity">
    <text evidence="1 12">Belongs to the thymidylate kinase family.</text>
</comment>
<dbReference type="InterPro" id="IPR027417">
    <property type="entry name" value="P-loop_NTPase"/>
</dbReference>
<evidence type="ECO:0000256" key="12">
    <source>
        <dbReference type="HAMAP-Rule" id="MF_00165"/>
    </source>
</evidence>
<dbReference type="HAMAP" id="MF_00165">
    <property type="entry name" value="Thymidylate_kinase"/>
    <property type="match status" value="1"/>
</dbReference>
<proteinExistence type="inferred from homology"/>
<dbReference type="InterPro" id="IPR039430">
    <property type="entry name" value="Thymidylate_kin-like_dom"/>
</dbReference>
<dbReference type="GO" id="GO:0006235">
    <property type="term" value="P:dTTP biosynthetic process"/>
    <property type="evidence" value="ECO:0007669"/>
    <property type="project" value="UniProtKB-UniRule"/>
</dbReference>
<evidence type="ECO:0000313" key="15">
    <source>
        <dbReference type="Proteomes" id="UP000266206"/>
    </source>
</evidence>
<dbReference type="InterPro" id="IPR018094">
    <property type="entry name" value="Thymidylate_kinase"/>
</dbReference>
<dbReference type="NCBIfam" id="TIGR00041">
    <property type="entry name" value="DTMP_kinase"/>
    <property type="match status" value="1"/>
</dbReference>
<dbReference type="AlphaFoldDB" id="A0A3A1Z0F0"/>
<dbReference type="GO" id="GO:0005524">
    <property type="term" value="F:ATP binding"/>
    <property type="evidence" value="ECO:0007669"/>
    <property type="project" value="UniProtKB-UniRule"/>
</dbReference>
<feature type="domain" description="Thymidylate kinase-like" evidence="13">
    <location>
        <begin position="11"/>
        <end position="196"/>
    </location>
</feature>
<evidence type="ECO:0000256" key="5">
    <source>
        <dbReference type="ARBA" id="ARBA00022727"/>
    </source>
</evidence>
<evidence type="ECO:0000256" key="11">
    <source>
        <dbReference type="ARBA" id="ARBA00057735"/>
    </source>
</evidence>
<gene>
    <name evidence="12" type="primary">tmk</name>
    <name evidence="14" type="ORF">CJP73_05080</name>
</gene>
<evidence type="ECO:0000256" key="1">
    <source>
        <dbReference type="ARBA" id="ARBA00009776"/>
    </source>
</evidence>